<dbReference type="OrthoDB" id="5987308at2"/>
<reference evidence="3 4" key="1">
    <citation type="submission" date="2017-05" db="EMBL/GenBank/DDBJ databases">
        <title>Complete and WGS of Bordetella genogroups.</title>
        <authorList>
            <person name="Spilker T."/>
            <person name="LiPuma J."/>
        </authorList>
    </citation>
    <scope>NUCLEOTIDE SEQUENCE [LARGE SCALE GENOMIC DNA]</scope>
    <source>
        <strain evidence="3 4">AU19157</strain>
    </source>
</reference>
<dbReference type="GO" id="GO:0051920">
    <property type="term" value="F:peroxiredoxin activity"/>
    <property type="evidence" value="ECO:0007669"/>
    <property type="project" value="InterPro"/>
</dbReference>
<keyword evidence="4" id="KW-1185">Reference proteome</keyword>
<sequence>MSRIPFPTPDTMTAAQRQVYDRIVSGPRGRLVGPLRAALHNPDLADRWQALGALLRFGTSLPPRVSELAIVATARRWNSQIEWHIHAQAAADAGIPVAALEAIRDGRAPAFDTPADGIVYEYARQLQETGQVAPTLYAQAIEHWGVAGVVELTAVIGYYTMVSMTLNAHEIPMPDDAPDPLRVPMEAGQPALTRLPRLPGQAGGDRP</sequence>
<dbReference type="KEGG" id="bgv:CAL12_18130"/>
<accession>A0A1W6YNG9</accession>
<feature type="region of interest" description="Disordered" evidence="1">
    <location>
        <begin position="175"/>
        <end position="207"/>
    </location>
</feature>
<evidence type="ECO:0000313" key="3">
    <source>
        <dbReference type="EMBL" id="ARP82544.1"/>
    </source>
</evidence>
<feature type="domain" description="Carboxymuconolactone decarboxylase-like" evidence="2">
    <location>
        <begin position="42"/>
        <end position="115"/>
    </location>
</feature>
<name>A0A1W6YNG9_9BORD</name>
<evidence type="ECO:0000259" key="2">
    <source>
        <dbReference type="Pfam" id="PF02627"/>
    </source>
</evidence>
<dbReference type="SUPFAM" id="SSF69118">
    <property type="entry name" value="AhpD-like"/>
    <property type="match status" value="1"/>
</dbReference>
<dbReference type="AlphaFoldDB" id="A0A1W6YNG9"/>
<dbReference type="RefSeq" id="WP_086065905.1">
    <property type="nucleotide sequence ID" value="NZ_CP021108.1"/>
</dbReference>
<proteinExistence type="predicted"/>
<dbReference type="EMBL" id="CP021108">
    <property type="protein sequence ID" value="ARP82544.1"/>
    <property type="molecule type" value="Genomic_DNA"/>
</dbReference>
<dbReference type="Pfam" id="PF02627">
    <property type="entry name" value="CMD"/>
    <property type="match status" value="1"/>
</dbReference>
<dbReference type="PANTHER" id="PTHR34846:SF11">
    <property type="entry name" value="4-CARBOXYMUCONOLACTONE DECARBOXYLASE FAMILY PROTEIN (AFU_ORTHOLOGUE AFUA_6G11590)"/>
    <property type="match status" value="1"/>
</dbReference>
<protein>
    <submittedName>
        <fullName evidence="3">Carboxymuconolactone decarboxylase</fullName>
    </submittedName>
</protein>
<dbReference type="InterPro" id="IPR029032">
    <property type="entry name" value="AhpD-like"/>
</dbReference>
<dbReference type="Proteomes" id="UP000194151">
    <property type="component" value="Chromosome"/>
</dbReference>
<evidence type="ECO:0000313" key="4">
    <source>
        <dbReference type="Proteomes" id="UP000194151"/>
    </source>
</evidence>
<dbReference type="PANTHER" id="PTHR34846">
    <property type="entry name" value="4-CARBOXYMUCONOLACTONE DECARBOXYLASE FAMILY PROTEIN (AFU_ORTHOLOGUE AFUA_6G11590)"/>
    <property type="match status" value="1"/>
</dbReference>
<dbReference type="InterPro" id="IPR003779">
    <property type="entry name" value="CMD-like"/>
</dbReference>
<dbReference type="Gene3D" id="1.20.1290.10">
    <property type="entry name" value="AhpD-like"/>
    <property type="match status" value="1"/>
</dbReference>
<dbReference type="STRING" id="1416806.CAL12_18130"/>
<gene>
    <name evidence="3" type="ORF">CAL12_18130</name>
</gene>
<organism evidence="3 4">
    <name type="scientific">Bordetella genomosp. 8</name>
    <dbReference type="NCBI Taxonomy" id="1416806"/>
    <lineage>
        <taxon>Bacteria</taxon>
        <taxon>Pseudomonadati</taxon>
        <taxon>Pseudomonadota</taxon>
        <taxon>Betaproteobacteria</taxon>
        <taxon>Burkholderiales</taxon>
        <taxon>Alcaligenaceae</taxon>
        <taxon>Bordetella</taxon>
    </lineage>
</organism>
<evidence type="ECO:0000256" key="1">
    <source>
        <dbReference type="SAM" id="MobiDB-lite"/>
    </source>
</evidence>